<protein>
    <recommendedName>
        <fullName evidence="4">Lipoprotein</fullName>
    </recommendedName>
</protein>
<keyword evidence="3" id="KW-1185">Reference proteome</keyword>
<name>A0A2A6JG44_9HYPH</name>
<evidence type="ECO:0000313" key="2">
    <source>
        <dbReference type="EMBL" id="PDT04948.1"/>
    </source>
</evidence>
<dbReference type="Proteomes" id="UP000220768">
    <property type="component" value="Unassembled WGS sequence"/>
</dbReference>
<sequence length="140" mass="14991">MKKAFILPLAAMCVGATALAGCTTIGPDGLEHYQRNISVASGERTKIGVAFSLNPDCSAKVVPEVRIREAPQHGKVESLRELAFPHGKGEYKKCNGTKVPTTVGYYTSDKGFVGKDRIVIRTSDKNGIVTEGVLNITVVE</sequence>
<accession>A0A2A6JG44</accession>
<comment type="caution">
    <text evidence="2">The sequence shown here is derived from an EMBL/GenBank/DDBJ whole genome shotgun (WGS) entry which is preliminary data.</text>
</comment>
<reference evidence="2 3" key="1">
    <citation type="submission" date="2017-09" db="EMBL/GenBank/DDBJ databases">
        <title>Comparative genomics of rhizobia isolated from Phaseolus vulgaris in China.</title>
        <authorList>
            <person name="Tong W."/>
        </authorList>
    </citation>
    <scope>NUCLEOTIDE SEQUENCE [LARGE SCALE GENOMIC DNA]</scope>
    <source>
        <strain evidence="2 3">C5</strain>
    </source>
</reference>
<feature type="signal peptide" evidence="1">
    <location>
        <begin position="1"/>
        <end position="20"/>
    </location>
</feature>
<evidence type="ECO:0000313" key="3">
    <source>
        <dbReference type="Proteomes" id="UP000220768"/>
    </source>
</evidence>
<keyword evidence="1" id="KW-0732">Signal</keyword>
<proteinExistence type="predicted"/>
<dbReference type="AlphaFoldDB" id="A0A2A6JG44"/>
<dbReference type="PROSITE" id="PS51257">
    <property type="entry name" value="PROKAR_LIPOPROTEIN"/>
    <property type="match status" value="1"/>
</dbReference>
<organism evidence="2 3">
    <name type="scientific">Rhizobium chutanense</name>
    <dbReference type="NCBI Taxonomy" id="2035448"/>
    <lineage>
        <taxon>Bacteria</taxon>
        <taxon>Pseudomonadati</taxon>
        <taxon>Pseudomonadota</taxon>
        <taxon>Alphaproteobacteria</taxon>
        <taxon>Hyphomicrobiales</taxon>
        <taxon>Rhizobiaceae</taxon>
        <taxon>Rhizobium/Agrobacterium group</taxon>
        <taxon>Rhizobium</taxon>
    </lineage>
</organism>
<dbReference type="EMBL" id="NWSV01000004">
    <property type="protein sequence ID" value="PDT04948.1"/>
    <property type="molecule type" value="Genomic_DNA"/>
</dbReference>
<evidence type="ECO:0008006" key="4">
    <source>
        <dbReference type="Google" id="ProtNLM"/>
    </source>
</evidence>
<feature type="chain" id="PRO_5013354917" description="Lipoprotein" evidence="1">
    <location>
        <begin position="21"/>
        <end position="140"/>
    </location>
</feature>
<evidence type="ECO:0000256" key="1">
    <source>
        <dbReference type="SAM" id="SignalP"/>
    </source>
</evidence>
<gene>
    <name evidence="2" type="ORF">CO666_07330</name>
</gene>